<protein>
    <submittedName>
        <fullName evidence="1">Uncharacterized protein</fullName>
    </submittedName>
</protein>
<evidence type="ECO:0000313" key="1">
    <source>
        <dbReference type="EMBL" id="RRD03539.1"/>
    </source>
</evidence>
<dbReference type="EMBL" id="RQZG01000018">
    <property type="protein sequence ID" value="RRD03539.1"/>
    <property type="molecule type" value="Genomic_DNA"/>
</dbReference>
<dbReference type="Proteomes" id="UP000280819">
    <property type="component" value="Unassembled WGS sequence"/>
</dbReference>
<accession>A0A3P1T2E8</accession>
<gene>
    <name evidence="1" type="ORF">EII34_13170</name>
</gene>
<sequence>MKDVHHKVSSSVDEVGNACIGKSAKIGSRLNALYNRVITRSMTGAETQIDNAVSAGRSILGVHVQANAEMEGNVRRFEREAFELDEFRITDGKRV</sequence>
<organism evidence="1 2">
    <name type="scientific">Arachnia propionica</name>
    <dbReference type="NCBI Taxonomy" id="1750"/>
    <lineage>
        <taxon>Bacteria</taxon>
        <taxon>Bacillati</taxon>
        <taxon>Actinomycetota</taxon>
        <taxon>Actinomycetes</taxon>
        <taxon>Propionibacteriales</taxon>
        <taxon>Propionibacteriaceae</taxon>
        <taxon>Arachnia</taxon>
    </lineage>
</organism>
<dbReference type="AlphaFoldDB" id="A0A3P1T2E8"/>
<name>A0A3P1T2E8_9ACTN</name>
<reference evidence="1 2" key="1">
    <citation type="submission" date="2018-11" db="EMBL/GenBank/DDBJ databases">
        <title>Genomes From Bacteria Associated with the Canine Oral Cavity: a Test Case for Automated Genome-Based Taxonomic Assignment.</title>
        <authorList>
            <person name="Coil D.A."/>
            <person name="Jospin G."/>
            <person name="Darling A.E."/>
            <person name="Wallis C."/>
            <person name="Davis I.J."/>
            <person name="Harris S."/>
            <person name="Eisen J.A."/>
            <person name="Holcombe L.J."/>
            <person name="O'Flynn C."/>
        </authorList>
    </citation>
    <scope>NUCLEOTIDE SEQUENCE [LARGE SCALE GENOMIC DNA]</scope>
    <source>
        <strain evidence="1 2">OH887_COT-365</strain>
    </source>
</reference>
<proteinExistence type="predicted"/>
<evidence type="ECO:0000313" key="2">
    <source>
        <dbReference type="Proteomes" id="UP000280819"/>
    </source>
</evidence>
<comment type="caution">
    <text evidence="1">The sequence shown here is derived from an EMBL/GenBank/DDBJ whole genome shotgun (WGS) entry which is preliminary data.</text>
</comment>
<dbReference type="RefSeq" id="WP_124845631.1">
    <property type="nucleotide sequence ID" value="NZ_JAUNKP010000011.1"/>
</dbReference>